<dbReference type="SUPFAM" id="SSF48452">
    <property type="entry name" value="TPR-like"/>
    <property type="match status" value="1"/>
</dbReference>
<protein>
    <submittedName>
        <fullName evidence="1">Tetratricopeptide repeat protein</fullName>
    </submittedName>
</protein>
<dbReference type="InterPro" id="IPR011990">
    <property type="entry name" value="TPR-like_helical_dom_sf"/>
</dbReference>
<evidence type="ECO:0000313" key="1">
    <source>
        <dbReference type="EMBL" id="TMQ72668.1"/>
    </source>
</evidence>
<dbReference type="Pfam" id="PF13174">
    <property type="entry name" value="TPR_6"/>
    <property type="match status" value="1"/>
</dbReference>
<reference evidence="1 2" key="1">
    <citation type="journal article" date="2019" name="Nat. Microbiol.">
        <title>Mediterranean grassland soil C-N compound turnover is dependent on rainfall and depth, and is mediated by genomically divergent microorganisms.</title>
        <authorList>
            <person name="Diamond S."/>
            <person name="Andeer P.F."/>
            <person name="Li Z."/>
            <person name="Crits-Christoph A."/>
            <person name="Burstein D."/>
            <person name="Anantharaman K."/>
            <person name="Lane K.R."/>
            <person name="Thomas B.C."/>
            <person name="Pan C."/>
            <person name="Northen T.R."/>
            <person name="Banfield J.F."/>
        </authorList>
    </citation>
    <scope>NUCLEOTIDE SEQUENCE [LARGE SCALE GENOMIC DNA]</scope>
    <source>
        <strain evidence="1">WS_11</strain>
    </source>
</reference>
<dbReference type="PROSITE" id="PS51257">
    <property type="entry name" value="PROKAR_LIPOPROTEIN"/>
    <property type="match status" value="1"/>
</dbReference>
<dbReference type="Proteomes" id="UP000319771">
    <property type="component" value="Unassembled WGS sequence"/>
</dbReference>
<sequence length="500" mass="53703">MSRLRAGLAVAAVVLAAAGCGDPQLWARYRAERDFWRARRLVERIELNPRVARAAEFARAAAACRAVTTAFPAAAWATPERVGTPIAADVAAVSGQAAIARARLDELAGRTDAAIAGYARAEADYAALPPVALEAVLARAAALERAGRSAEATGAYAGIIGRFPLVDPVSGRSVLAAMDAPLRVAQDQTRAGQTAAADATLRAAEARYAAELERQDGRPPGFDLWVRMAQVRRMTGRTEAALEALRHAMGQPGASRPAMVVRLAETCVEGGLPDSALVYAAWAERGFEPVRPRALVLAARAWELKGPPDSAIVAWGRYLDAYPTAVDTSSLARFQRGRLYEDLGRWPLARSEYRALIARDPTHALAFEAIRRIPAWHAAHGETAEARIEGRGALEDLDRLIGSHRDARVLQQARAARAQVLLAMGDWAAASTALGELWDHYGDTPVGADAAFQAAELNERQLHDVTKAVALYRELAEHAALDADRRRAQDQLARLGRGRG</sequence>
<dbReference type="Gene3D" id="1.25.40.10">
    <property type="entry name" value="Tetratricopeptide repeat domain"/>
    <property type="match status" value="2"/>
</dbReference>
<proteinExistence type="predicted"/>
<comment type="caution">
    <text evidence="1">The sequence shown here is derived from an EMBL/GenBank/DDBJ whole genome shotgun (WGS) entry which is preliminary data.</text>
</comment>
<evidence type="ECO:0000313" key="2">
    <source>
        <dbReference type="Proteomes" id="UP000319771"/>
    </source>
</evidence>
<dbReference type="AlphaFoldDB" id="A0A538U9U2"/>
<dbReference type="EMBL" id="VBPB01000098">
    <property type="protein sequence ID" value="TMQ72668.1"/>
    <property type="molecule type" value="Genomic_DNA"/>
</dbReference>
<accession>A0A538U9U2</accession>
<dbReference type="InterPro" id="IPR019734">
    <property type="entry name" value="TPR_rpt"/>
</dbReference>
<gene>
    <name evidence="1" type="ORF">E6K81_06795</name>
</gene>
<name>A0A538U9U2_UNCEI</name>
<organism evidence="1 2">
    <name type="scientific">Eiseniibacteriota bacterium</name>
    <dbReference type="NCBI Taxonomy" id="2212470"/>
    <lineage>
        <taxon>Bacteria</taxon>
        <taxon>Candidatus Eiseniibacteriota</taxon>
    </lineage>
</organism>